<dbReference type="InterPro" id="IPR035959">
    <property type="entry name" value="RutC-like_sf"/>
</dbReference>
<dbReference type="InterPro" id="IPR002937">
    <property type="entry name" value="Amino_oxidase"/>
</dbReference>
<comment type="catalytic activity">
    <reaction evidence="4">
        <text>a secondary aliphatic amine + O2 + H2O = a primary amine + an aldehyde + H2O2</text>
        <dbReference type="Rhea" id="RHEA:26414"/>
        <dbReference type="ChEBI" id="CHEBI:15377"/>
        <dbReference type="ChEBI" id="CHEBI:15379"/>
        <dbReference type="ChEBI" id="CHEBI:16240"/>
        <dbReference type="ChEBI" id="CHEBI:17478"/>
        <dbReference type="ChEBI" id="CHEBI:58855"/>
        <dbReference type="ChEBI" id="CHEBI:65296"/>
        <dbReference type="EC" id="1.4.3.4"/>
    </reaction>
</comment>
<dbReference type="SUPFAM" id="SSF51905">
    <property type="entry name" value="FAD/NAD(P)-binding domain"/>
    <property type="match status" value="1"/>
</dbReference>
<dbReference type="InterPro" id="IPR036188">
    <property type="entry name" value="FAD/NAD-bd_sf"/>
</dbReference>
<organism evidence="8 9">
    <name type="scientific">Stemphylium lycopersici</name>
    <name type="common">Tomato gray leaf spot disease fungus</name>
    <name type="synonym">Thyrospora lycopersici</name>
    <dbReference type="NCBI Taxonomy" id="183478"/>
    <lineage>
        <taxon>Eukaryota</taxon>
        <taxon>Fungi</taxon>
        <taxon>Dikarya</taxon>
        <taxon>Ascomycota</taxon>
        <taxon>Pezizomycotina</taxon>
        <taxon>Dothideomycetes</taxon>
        <taxon>Pleosporomycetidae</taxon>
        <taxon>Pleosporales</taxon>
        <taxon>Pleosporineae</taxon>
        <taxon>Pleosporaceae</taxon>
        <taxon>Stemphylium</taxon>
    </lineage>
</organism>
<evidence type="ECO:0000313" key="8">
    <source>
        <dbReference type="EMBL" id="RAR03760.1"/>
    </source>
</evidence>
<evidence type="ECO:0000256" key="6">
    <source>
        <dbReference type="RuleBase" id="RU362067"/>
    </source>
</evidence>
<dbReference type="AlphaFoldDB" id="A0A364MUS5"/>
<dbReference type="Proteomes" id="UP000249619">
    <property type="component" value="Unassembled WGS sequence"/>
</dbReference>
<dbReference type="Pfam" id="PF01042">
    <property type="entry name" value="Ribonuc_L-PSP"/>
    <property type="match status" value="1"/>
</dbReference>
<dbReference type="STRING" id="183478.A0A364MUS5"/>
<dbReference type="SUPFAM" id="SSF55298">
    <property type="entry name" value="YjgF-like"/>
    <property type="match status" value="1"/>
</dbReference>
<dbReference type="Pfam" id="PF01593">
    <property type="entry name" value="Amino_oxidase"/>
    <property type="match status" value="1"/>
</dbReference>
<dbReference type="GO" id="GO:0097621">
    <property type="term" value="F:monoamine oxidase activity"/>
    <property type="evidence" value="ECO:0007669"/>
    <property type="project" value="UniProtKB-EC"/>
</dbReference>
<dbReference type="EC" id="1.4.3.-" evidence="6"/>
<evidence type="ECO:0000256" key="1">
    <source>
        <dbReference type="ARBA" id="ARBA00001974"/>
    </source>
</evidence>
<evidence type="ECO:0000256" key="3">
    <source>
        <dbReference type="ARBA" id="ARBA00023002"/>
    </source>
</evidence>
<feature type="binding site" evidence="5">
    <location>
        <position position="591"/>
    </location>
    <ligand>
        <name>FAD</name>
        <dbReference type="ChEBI" id="CHEBI:57692"/>
    </ligand>
</feature>
<dbReference type="InterPro" id="IPR050703">
    <property type="entry name" value="Flavin_MAO"/>
</dbReference>
<feature type="binding site" evidence="5">
    <location>
        <position position="174"/>
    </location>
    <ligand>
        <name>FAD</name>
        <dbReference type="ChEBI" id="CHEBI:57692"/>
    </ligand>
</feature>
<dbReference type="CDD" id="cd00448">
    <property type="entry name" value="YjgF_YER057c_UK114_family"/>
    <property type="match status" value="1"/>
</dbReference>
<comment type="caution">
    <text evidence="8">The sequence shown here is derived from an EMBL/GenBank/DDBJ whole genome shotgun (WGS) entry which is preliminary data.</text>
</comment>
<gene>
    <name evidence="8" type="ORF">DDE83_008094</name>
</gene>
<feature type="binding site" evidence="5">
    <location>
        <begin position="193"/>
        <end position="194"/>
    </location>
    <ligand>
        <name>FAD</name>
        <dbReference type="ChEBI" id="CHEBI:57692"/>
    </ligand>
</feature>
<evidence type="ECO:0000259" key="7">
    <source>
        <dbReference type="Pfam" id="PF01593"/>
    </source>
</evidence>
<proteinExistence type="inferred from homology"/>
<dbReference type="InterPro" id="IPR006175">
    <property type="entry name" value="YjgF/YER057c/UK114"/>
</dbReference>
<reference evidence="9" key="1">
    <citation type="submission" date="2018-05" db="EMBL/GenBank/DDBJ databases">
        <title>Draft genome sequence of Stemphylium lycopersici strain CIDEFI 213.</title>
        <authorList>
            <person name="Medina R."/>
            <person name="Franco M.E.E."/>
            <person name="Lucentini C.G."/>
            <person name="Saparrat M.C.N."/>
            <person name="Balatti P.A."/>
        </authorList>
    </citation>
    <scope>NUCLEOTIDE SEQUENCE [LARGE SCALE GENOMIC DNA]</scope>
    <source>
        <strain evidence="9">CIDEFI 213</strain>
    </source>
</reference>
<dbReference type="Gene3D" id="1.10.405.10">
    <property type="entry name" value="Guanine Nucleotide Dissociation Inhibitor, domain 1"/>
    <property type="match status" value="1"/>
</dbReference>
<accession>A0A364MUS5</accession>
<comment type="similarity">
    <text evidence="2 6">Belongs to the flavin monoamine oxidase family.</text>
</comment>
<feature type="binding site" evidence="5">
    <location>
        <position position="504"/>
    </location>
    <ligand>
        <name>substrate</name>
    </ligand>
</feature>
<dbReference type="InterPro" id="IPR001613">
    <property type="entry name" value="Flavin_amine_oxidase"/>
</dbReference>
<dbReference type="EMBL" id="QGDH01000171">
    <property type="protein sequence ID" value="RAR03760.1"/>
    <property type="molecule type" value="Genomic_DNA"/>
</dbReference>
<dbReference type="Gene3D" id="3.30.1330.40">
    <property type="entry name" value="RutC-like"/>
    <property type="match status" value="1"/>
</dbReference>
<dbReference type="Gene3D" id="3.90.660.10">
    <property type="match status" value="1"/>
</dbReference>
<feature type="binding site" evidence="5">
    <location>
        <position position="398"/>
    </location>
    <ligand>
        <name>FAD</name>
        <dbReference type="ChEBI" id="CHEBI:57692"/>
    </ligand>
</feature>
<evidence type="ECO:0000256" key="4">
    <source>
        <dbReference type="ARBA" id="ARBA00048448"/>
    </source>
</evidence>
<evidence type="ECO:0000313" key="9">
    <source>
        <dbReference type="Proteomes" id="UP000249619"/>
    </source>
</evidence>
<comment type="cofactor">
    <cofactor evidence="1 6">
        <name>FAD</name>
        <dbReference type="ChEBI" id="CHEBI:57692"/>
    </cofactor>
</comment>
<dbReference type="SUPFAM" id="SSF54373">
    <property type="entry name" value="FAD-linked reductases, C-terminal domain"/>
    <property type="match status" value="1"/>
</dbReference>
<keyword evidence="9" id="KW-1185">Reference proteome</keyword>
<evidence type="ECO:0000256" key="2">
    <source>
        <dbReference type="ARBA" id="ARBA00005995"/>
    </source>
</evidence>
<keyword evidence="3 6" id="KW-0560">Oxidoreductase</keyword>
<keyword evidence="6" id="KW-0285">Flavoprotein</keyword>
<dbReference type="PANTHER" id="PTHR43563:SF14">
    <property type="entry name" value="AMINE OXIDASE"/>
    <property type="match status" value="1"/>
</dbReference>
<name>A0A364MUS5_STELY</name>
<sequence length="620" mass="66861">MAPRDVRPSNCSVNGPNVADPQSYSHAVSVNGAQLTIYTSGLLGQHKDGSFPGTFAEQALLAVQNLLGVIQASGATANDIVKLTFYIVNWNKNLQGDLLEAVMSLANAAGGMPLKPTTTLVPVANLAHPEAKFEMEAVLCIGGLMQLWAGEEISANRLPIDKQVDVVVVGGGFSGCMAAYDMHKAGLSVMLLEAKHRIGGKSRTHKLESGPGLVELGATWINQITQPTVYELTKRFGLVCKEQYIEGDTVWELHDGSVVRGCGLLPEIRDPEMAEKMGTLMETLAIAAEKINIRNFESFPENDDVSLSEWLTMKGLYEGPLLQGLAKTLTKLWVGREPRECGIHYILDCVKSSGGLASINTDGPGGAQELKIKQGTSAIATSLAGALKPGFVKINTPVDAVSQYGELCIVTTSIGTRYKAKKVVIAIPTNTYTNIRFSPPLPRAKKALVTRTKPGVYAKVIVTYSSSWWKDAGLQGKFMSVKGPICCSWDISDDATKQYSLALFVVGDIAAAWHRLSELEREEAILEHLATLVGPQLADKARNPLEVTAMEWTKEAYLDGAPTSVMGPGMLKSYGQALREPFHAIHFVGTETAYEWKGYLEGAIRAGNRGAEEVIKALKS</sequence>
<evidence type="ECO:0000256" key="5">
    <source>
        <dbReference type="PIRSR" id="PIRSR601613-1"/>
    </source>
</evidence>
<dbReference type="PRINTS" id="PR00757">
    <property type="entry name" value="AMINEOXDASEF"/>
</dbReference>
<dbReference type="Gene3D" id="3.50.50.60">
    <property type="entry name" value="FAD/NAD(P)-binding domain"/>
    <property type="match status" value="1"/>
</dbReference>
<dbReference type="PANTHER" id="PTHR43563">
    <property type="entry name" value="AMINE OXIDASE"/>
    <property type="match status" value="1"/>
</dbReference>
<keyword evidence="6" id="KW-0274">FAD</keyword>
<protein>
    <recommendedName>
        <fullName evidence="6">Amine oxidase</fullName>
        <ecNumber evidence="6">1.4.3.-</ecNumber>
    </recommendedName>
</protein>
<feature type="domain" description="Amine oxidase" evidence="7">
    <location>
        <begin position="173"/>
        <end position="615"/>
    </location>
</feature>